<dbReference type="AlphaFoldDB" id="A0AAV9CFG8"/>
<feature type="repeat" description="PPR" evidence="2">
    <location>
        <begin position="164"/>
        <end position="198"/>
    </location>
</feature>
<dbReference type="InterPro" id="IPR051240">
    <property type="entry name" value="Mito_RNA-Proc/Resp"/>
</dbReference>
<dbReference type="InterPro" id="IPR011990">
    <property type="entry name" value="TPR-like_helical_dom_sf"/>
</dbReference>
<proteinExistence type="predicted"/>
<evidence type="ECO:0000256" key="2">
    <source>
        <dbReference type="PROSITE-ProRule" id="PRU00708"/>
    </source>
</evidence>
<dbReference type="PROSITE" id="PS51375">
    <property type="entry name" value="PPR"/>
    <property type="match status" value="6"/>
</dbReference>
<evidence type="ECO:0000313" key="4">
    <source>
        <dbReference type="Proteomes" id="UP001180020"/>
    </source>
</evidence>
<dbReference type="GO" id="GO:0003729">
    <property type="term" value="F:mRNA binding"/>
    <property type="evidence" value="ECO:0007669"/>
    <property type="project" value="TreeGrafter"/>
</dbReference>
<comment type="caution">
    <text evidence="3">The sequence shown here is derived from an EMBL/GenBank/DDBJ whole genome shotgun (WGS) entry which is preliminary data.</text>
</comment>
<organism evidence="3 4">
    <name type="scientific">Acorus calamus</name>
    <name type="common">Sweet flag</name>
    <dbReference type="NCBI Taxonomy" id="4465"/>
    <lineage>
        <taxon>Eukaryota</taxon>
        <taxon>Viridiplantae</taxon>
        <taxon>Streptophyta</taxon>
        <taxon>Embryophyta</taxon>
        <taxon>Tracheophyta</taxon>
        <taxon>Spermatophyta</taxon>
        <taxon>Magnoliopsida</taxon>
        <taxon>Liliopsida</taxon>
        <taxon>Acoraceae</taxon>
        <taxon>Acorus</taxon>
    </lineage>
</organism>
<dbReference type="InterPro" id="IPR002885">
    <property type="entry name" value="PPR_rpt"/>
</dbReference>
<feature type="repeat" description="PPR" evidence="2">
    <location>
        <begin position="434"/>
        <end position="468"/>
    </location>
</feature>
<dbReference type="PANTHER" id="PTHR47933:SF45">
    <property type="entry name" value="PENTACOTRIPEPTIDE-REPEAT REGION OF PRORP DOMAIN-CONTAINING PROTEIN"/>
    <property type="match status" value="1"/>
</dbReference>
<dbReference type="PANTHER" id="PTHR47933">
    <property type="entry name" value="PENTATRICOPEPTIDE REPEAT-CONTAINING PROTEIN 1, MITOCHONDRIAL"/>
    <property type="match status" value="1"/>
</dbReference>
<reference evidence="3" key="2">
    <citation type="submission" date="2023-06" db="EMBL/GenBank/DDBJ databases">
        <authorList>
            <person name="Ma L."/>
            <person name="Liu K.-W."/>
            <person name="Li Z."/>
            <person name="Hsiao Y.-Y."/>
            <person name="Qi Y."/>
            <person name="Fu T."/>
            <person name="Tang G."/>
            <person name="Zhang D."/>
            <person name="Sun W.-H."/>
            <person name="Liu D.-K."/>
            <person name="Li Y."/>
            <person name="Chen G.-Z."/>
            <person name="Liu X.-D."/>
            <person name="Liao X.-Y."/>
            <person name="Jiang Y.-T."/>
            <person name="Yu X."/>
            <person name="Hao Y."/>
            <person name="Huang J."/>
            <person name="Zhao X.-W."/>
            <person name="Ke S."/>
            <person name="Chen Y.-Y."/>
            <person name="Wu W.-L."/>
            <person name="Hsu J.-L."/>
            <person name="Lin Y.-F."/>
            <person name="Huang M.-D."/>
            <person name="Li C.-Y."/>
            <person name="Huang L."/>
            <person name="Wang Z.-W."/>
            <person name="Zhao X."/>
            <person name="Zhong W.-Y."/>
            <person name="Peng D.-H."/>
            <person name="Ahmad S."/>
            <person name="Lan S."/>
            <person name="Zhang J.-S."/>
            <person name="Tsai W.-C."/>
            <person name="Van De Peer Y."/>
            <person name="Liu Z.-J."/>
        </authorList>
    </citation>
    <scope>NUCLEOTIDE SEQUENCE</scope>
    <source>
        <strain evidence="3">CP</strain>
        <tissue evidence="3">Leaves</tissue>
    </source>
</reference>
<dbReference type="NCBIfam" id="TIGR00756">
    <property type="entry name" value="PPR"/>
    <property type="match status" value="6"/>
</dbReference>
<dbReference type="Gene3D" id="1.25.40.10">
    <property type="entry name" value="Tetratricopeptide repeat domain"/>
    <property type="match status" value="3"/>
</dbReference>
<reference evidence="3" key="1">
    <citation type="journal article" date="2023" name="Nat. Commun.">
        <title>Diploid and tetraploid genomes of Acorus and the evolution of monocots.</title>
        <authorList>
            <person name="Ma L."/>
            <person name="Liu K.W."/>
            <person name="Li Z."/>
            <person name="Hsiao Y.Y."/>
            <person name="Qi Y."/>
            <person name="Fu T."/>
            <person name="Tang G.D."/>
            <person name="Zhang D."/>
            <person name="Sun W.H."/>
            <person name="Liu D.K."/>
            <person name="Li Y."/>
            <person name="Chen G.Z."/>
            <person name="Liu X.D."/>
            <person name="Liao X.Y."/>
            <person name="Jiang Y.T."/>
            <person name="Yu X."/>
            <person name="Hao Y."/>
            <person name="Huang J."/>
            <person name="Zhao X.W."/>
            <person name="Ke S."/>
            <person name="Chen Y.Y."/>
            <person name="Wu W.L."/>
            <person name="Hsu J.L."/>
            <person name="Lin Y.F."/>
            <person name="Huang M.D."/>
            <person name="Li C.Y."/>
            <person name="Huang L."/>
            <person name="Wang Z.W."/>
            <person name="Zhao X."/>
            <person name="Zhong W.Y."/>
            <person name="Peng D.H."/>
            <person name="Ahmad S."/>
            <person name="Lan S."/>
            <person name="Zhang J.S."/>
            <person name="Tsai W.C."/>
            <person name="Van de Peer Y."/>
            <person name="Liu Z.J."/>
        </authorList>
    </citation>
    <scope>NUCLEOTIDE SEQUENCE</scope>
    <source>
        <strain evidence="3">CP</strain>
    </source>
</reference>
<evidence type="ECO:0000313" key="3">
    <source>
        <dbReference type="EMBL" id="KAK1287640.1"/>
    </source>
</evidence>
<name>A0AAV9CFG8_ACOCL</name>
<feature type="repeat" description="PPR" evidence="2">
    <location>
        <begin position="399"/>
        <end position="433"/>
    </location>
</feature>
<dbReference type="Pfam" id="PF13041">
    <property type="entry name" value="PPR_2"/>
    <property type="match status" value="3"/>
</dbReference>
<protein>
    <recommendedName>
        <fullName evidence="5">Pentatricopeptide repeat-containing protein</fullName>
    </recommendedName>
</protein>
<gene>
    <name evidence="3" type="ORF">QJS10_CPB19g01401</name>
</gene>
<sequence length="503" mass="56411">MSVVFCDGLQQILFRSFNTNLRGFMVDHMRVMFFNTFKRNDIKPLTSLGSSVDLVEDPCQIGTEDCIVTEERDGKDDSKQQGVFNVLDATLRDNLEQSRKIRESTIDVEQCSIAPGKICFGGAELSERSVLANHAALVRALCTEGKVGAALRLQSEIEKHVVPDLYTYNILMNGLCKMGELSKARCLLKEMSEVGVSPNCVTYNTIIGGYCRRYDIDGALDVYNTMIDSDIMPNRVTCRIIVHVLCTGGLLEDAMNFFSKLLSKHKVADMIMSTILIDWCFRNGNTFQALELWDKMQQIDLFTFNTLLSGLCKSGRLDEACSIYHKMSFFHVMPDRISYKVLIQGLCLYGNVAKAVELLHIMLGCSMIPELLIWNVVIDGFGNALSLEDEMVSKGILPDLVTYNLLINGACTFGLVPIALQLQSKMISRGCQPDCITYTQLIRVYCMKGKLHEAKAIFNQMQKSGVPVDHVPFYILINEYNIHGQMIEAFGIYEIMEEKGLVG</sequence>
<dbReference type="EMBL" id="JAUJYO010000019">
    <property type="protein sequence ID" value="KAK1287640.1"/>
    <property type="molecule type" value="Genomic_DNA"/>
</dbReference>
<evidence type="ECO:0000256" key="1">
    <source>
        <dbReference type="ARBA" id="ARBA00022737"/>
    </source>
</evidence>
<keyword evidence="1" id="KW-0677">Repeat</keyword>
<accession>A0AAV9CFG8</accession>
<feature type="repeat" description="PPR" evidence="2">
    <location>
        <begin position="335"/>
        <end position="369"/>
    </location>
</feature>
<dbReference type="Proteomes" id="UP001180020">
    <property type="component" value="Unassembled WGS sequence"/>
</dbReference>
<dbReference type="Pfam" id="PF01535">
    <property type="entry name" value="PPR"/>
    <property type="match status" value="3"/>
</dbReference>
<feature type="repeat" description="PPR" evidence="2">
    <location>
        <begin position="199"/>
        <end position="233"/>
    </location>
</feature>
<feature type="repeat" description="PPR" evidence="2">
    <location>
        <begin position="300"/>
        <end position="334"/>
    </location>
</feature>
<evidence type="ECO:0008006" key="5">
    <source>
        <dbReference type="Google" id="ProtNLM"/>
    </source>
</evidence>
<keyword evidence="4" id="KW-1185">Reference proteome</keyword>